<dbReference type="EMBL" id="MUJZ01008397">
    <property type="protein sequence ID" value="OTF82457.1"/>
    <property type="molecule type" value="Genomic_DNA"/>
</dbReference>
<keyword evidence="2" id="KW-1185">Reference proteome</keyword>
<dbReference type="AlphaFoldDB" id="A0A1Y3BQU5"/>
<evidence type="ECO:0000313" key="1">
    <source>
        <dbReference type="EMBL" id="OTF82457.1"/>
    </source>
</evidence>
<sequence>MIRQPCLFKQWPQSTEKILEQFFRMTMKPEHWQRLRFRLKQQSSLKLGHHYEQQFHHRDFHIKQLSIDLADGVRLARIIQLLFPEKFSITLLSKMKP</sequence>
<dbReference type="InterPro" id="IPR036872">
    <property type="entry name" value="CH_dom_sf"/>
</dbReference>
<dbReference type="Proteomes" id="UP000194236">
    <property type="component" value="Unassembled WGS sequence"/>
</dbReference>
<protein>
    <submittedName>
        <fullName evidence="1">Uncharacterized protein</fullName>
    </submittedName>
</protein>
<evidence type="ECO:0000313" key="2">
    <source>
        <dbReference type="Proteomes" id="UP000194236"/>
    </source>
</evidence>
<gene>
    <name evidence="1" type="ORF">BLA29_014494</name>
</gene>
<organism evidence="1 2">
    <name type="scientific">Euroglyphus maynei</name>
    <name type="common">Mayne's house dust mite</name>
    <dbReference type="NCBI Taxonomy" id="6958"/>
    <lineage>
        <taxon>Eukaryota</taxon>
        <taxon>Metazoa</taxon>
        <taxon>Ecdysozoa</taxon>
        <taxon>Arthropoda</taxon>
        <taxon>Chelicerata</taxon>
        <taxon>Arachnida</taxon>
        <taxon>Acari</taxon>
        <taxon>Acariformes</taxon>
        <taxon>Sarcoptiformes</taxon>
        <taxon>Astigmata</taxon>
        <taxon>Psoroptidia</taxon>
        <taxon>Analgoidea</taxon>
        <taxon>Pyroglyphidae</taxon>
        <taxon>Pyroglyphinae</taxon>
        <taxon>Euroglyphus</taxon>
    </lineage>
</organism>
<dbReference type="SUPFAM" id="SSF47576">
    <property type="entry name" value="Calponin-homology domain, CH-domain"/>
    <property type="match status" value="1"/>
</dbReference>
<name>A0A1Y3BQU5_EURMA</name>
<comment type="caution">
    <text evidence="1">The sequence shown here is derived from an EMBL/GenBank/DDBJ whole genome shotgun (WGS) entry which is preliminary data.</text>
</comment>
<accession>A0A1Y3BQU5</accession>
<feature type="non-terminal residue" evidence="1">
    <location>
        <position position="97"/>
    </location>
</feature>
<reference evidence="1 2" key="1">
    <citation type="submission" date="2017-03" db="EMBL/GenBank/DDBJ databases">
        <title>Genome Survey of Euroglyphus maynei.</title>
        <authorList>
            <person name="Arlian L.G."/>
            <person name="Morgan M.S."/>
            <person name="Rider S.D."/>
        </authorList>
    </citation>
    <scope>NUCLEOTIDE SEQUENCE [LARGE SCALE GENOMIC DNA]</scope>
    <source>
        <strain evidence="1">Arlian Lab</strain>
        <tissue evidence="1">Whole body</tissue>
    </source>
</reference>
<dbReference type="OrthoDB" id="76388at2759"/>
<proteinExistence type="predicted"/>